<keyword evidence="3" id="KW-0862">Zinc</keyword>
<feature type="domain" description="FLYWCH-type" evidence="4">
    <location>
        <begin position="135"/>
        <end position="198"/>
    </location>
</feature>
<dbReference type="VEuPathDB" id="VectorBase:PPAPM1_005231"/>
<dbReference type="GO" id="GO:0008270">
    <property type="term" value="F:zinc ion binding"/>
    <property type="evidence" value="ECO:0007669"/>
    <property type="project" value="UniProtKB-KW"/>
</dbReference>
<keyword evidence="2" id="KW-0863">Zinc-finger</keyword>
<dbReference type="AlphaFoldDB" id="A0A1B0GN84"/>
<evidence type="ECO:0000256" key="3">
    <source>
        <dbReference type="ARBA" id="ARBA00022833"/>
    </source>
</evidence>
<evidence type="ECO:0000256" key="2">
    <source>
        <dbReference type="ARBA" id="ARBA00022771"/>
    </source>
</evidence>
<dbReference type="EMBL" id="AJVK01013077">
    <property type="status" value="NOT_ANNOTATED_CDS"/>
    <property type="molecule type" value="Genomic_DNA"/>
</dbReference>
<evidence type="ECO:0000313" key="6">
    <source>
        <dbReference type="Proteomes" id="UP000092462"/>
    </source>
</evidence>
<feature type="domain" description="FLYWCH-type" evidence="4">
    <location>
        <begin position="55"/>
        <end position="110"/>
    </location>
</feature>
<keyword evidence="1" id="KW-0479">Metal-binding</keyword>
<organism evidence="5 6">
    <name type="scientific">Phlebotomus papatasi</name>
    <name type="common">Sandfly</name>
    <dbReference type="NCBI Taxonomy" id="29031"/>
    <lineage>
        <taxon>Eukaryota</taxon>
        <taxon>Metazoa</taxon>
        <taxon>Ecdysozoa</taxon>
        <taxon>Arthropoda</taxon>
        <taxon>Hexapoda</taxon>
        <taxon>Insecta</taxon>
        <taxon>Pterygota</taxon>
        <taxon>Neoptera</taxon>
        <taxon>Endopterygota</taxon>
        <taxon>Diptera</taxon>
        <taxon>Nematocera</taxon>
        <taxon>Psychodoidea</taxon>
        <taxon>Psychodidae</taxon>
        <taxon>Phlebotomus</taxon>
        <taxon>Phlebotomus</taxon>
    </lineage>
</organism>
<dbReference type="InterPro" id="IPR007588">
    <property type="entry name" value="Znf_FLYWCH"/>
</dbReference>
<evidence type="ECO:0000259" key="4">
    <source>
        <dbReference type="Pfam" id="PF04500"/>
    </source>
</evidence>
<name>A0A1B0GN84_PHLPP</name>
<dbReference type="Proteomes" id="UP000092462">
    <property type="component" value="Unassembled WGS sequence"/>
</dbReference>
<reference evidence="5" key="1">
    <citation type="submission" date="2022-08" db="UniProtKB">
        <authorList>
            <consortium name="EnsemblMetazoa"/>
        </authorList>
    </citation>
    <scope>IDENTIFICATION</scope>
    <source>
        <strain evidence="5">Israel</strain>
    </source>
</reference>
<dbReference type="Pfam" id="PF04500">
    <property type="entry name" value="FLYWCH"/>
    <property type="match status" value="2"/>
</dbReference>
<sequence length="203" mass="23752">MNGYRLRLERSSNKGIVYWRCVKGNCRGRVNISKGKIIKKQPHDHEPPDYVGLDFIYSQRGHPLLIIDDYLFRHNRGHYWRCIGCTKYSCRSRVILKPGRQPWCIGEHTHPQETEKIRCGSPPVAVWIPNPKVIFTETERGRQLLNFRGYTYKKETTFKTSINWICAEDKENRNGACNARCVTRQDGAIKLGRRRHNHSNTLT</sequence>
<evidence type="ECO:0000256" key="1">
    <source>
        <dbReference type="ARBA" id="ARBA00022723"/>
    </source>
</evidence>
<dbReference type="Gene3D" id="2.20.25.240">
    <property type="match status" value="3"/>
</dbReference>
<keyword evidence="6" id="KW-1185">Reference proteome</keyword>
<dbReference type="EnsemblMetazoa" id="PPAI004447-RA">
    <property type="protein sequence ID" value="PPAI004447-PA"/>
    <property type="gene ID" value="PPAI004447"/>
</dbReference>
<evidence type="ECO:0000313" key="5">
    <source>
        <dbReference type="EnsemblMetazoa" id="PPAI004447-PA"/>
    </source>
</evidence>
<accession>A0A1B0GN84</accession>
<proteinExistence type="predicted"/>
<dbReference type="VEuPathDB" id="VectorBase:PPAI004447"/>
<protein>
    <recommendedName>
        <fullName evidence="4">FLYWCH-type domain-containing protein</fullName>
    </recommendedName>
</protein>